<gene>
    <name evidence="2" type="ORF">MPEBLZ_00505</name>
</gene>
<evidence type="ECO:0000256" key="1">
    <source>
        <dbReference type="SAM" id="Phobius"/>
    </source>
</evidence>
<feature type="transmembrane region" description="Helical" evidence="1">
    <location>
        <begin position="21"/>
        <end position="45"/>
    </location>
</feature>
<dbReference type="SUPFAM" id="SSF49503">
    <property type="entry name" value="Cupredoxins"/>
    <property type="match status" value="1"/>
</dbReference>
<feature type="non-terminal residue" evidence="2">
    <location>
        <position position="327"/>
    </location>
</feature>
<organism evidence="2 3">
    <name type="scientific">Candidatus Methanoperedens nitratireducens</name>
    <dbReference type="NCBI Taxonomy" id="1392998"/>
    <lineage>
        <taxon>Archaea</taxon>
        <taxon>Methanobacteriati</taxon>
        <taxon>Methanobacteriota</taxon>
        <taxon>Stenosarchaea group</taxon>
        <taxon>Methanomicrobia</taxon>
        <taxon>Methanosarcinales</taxon>
        <taxon>ANME-2 cluster</taxon>
        <taxon>Candidatus Methanoperedentaceae</taxon>
        <taxon>Candidatus Methanoperedens</taxon>
    </lineage>
</organism>
<keyword evidence="1" id="KW-0812">Transmembrane</keyword>
<proteinExistence type="predicted"/>
<keyword evidence="1" id="KW-1133">Transmembrane helix</keyword>
<keyword evidence="1" id="KW-0472">Membrane</keyword>
<evidence type="ECO:0000313" key="2">
    <source>
        <dbReference type="EMBL" id="KPQ44907.1"/>
    </source>
</evidence>
<reference evidence="2 3" key="1">
    <citation type="submission" date="2015-09" db="EMBL/GenBank/DDBJ databases">
        <title>A metagenomics-based metabolic model of nitrate-dependent anaerobic oxidation of methane by Methanoperedens-like archaea.</title>
        <authorList>
            <person name="Arshad A."/>
            <person name="Speth D.R."/>
            <person name="De Graaf R.M."/>
            <person name="Op Den Camp H.J."/>
            <person name="Jetten M.S."/>
            <person name="Welte C.U."/>
        </authorList>
    </citation>
    <scope>NUCLEOTIDE SEQUENCE [LARGE SCALE GENOMIC DNA]</scope>
</reference>
<sequence length="327" mass="34630">MEKKQTRVNFIQVRPGDKLKRTFSAGIGIIGILLAAGILFTILLMSGSIGSVASAVSDTSSNASSVSAADTSDILTVNANAPDAKSISDKYMKKQKKAAKSLKDKRDLPAKRKAAAERYKKARKDAGISTAAATGVGTLAMPAGMDPGGVPHYFGPYPNYANSPIPTVNATGVSGGIRKFVDSLPGLGPANANDLGQYIPVAVPDTCTYSGQVADCYEIELREFNEKMHPDLPPTRLRGYVQVKNGQDVAPVHQLGPLIVARRDVPVRIKFTNKLPTGAGGDLFLPVDTTVMGAGQFNINFDPVTKLPLGSNLNGNFTQNRGTLHLH</sequence>
<dbReference type="InterPro" id="IPR008972">
    <property type="entry name" value="Cupredoxin"/>
</dbReference>
<dbReference type="EMBL" id="LKCM01000044">
    <property type="protein sequence ID" value="KPQ44907.1"/>
    <property type="molecule type" value="Genomic_DNA"/>
</dbReference>
<protein>
    <submittedName>
        <fullName evidence="2">Uncharacterized protein</fullName>
    </submittedName>
</protein>
<name>A0A0P7ZLA8_9EURY</name>
<dbReference type="AlphaFoldDB" id="A0A0P7ZLA8"/>
<comment type="caution">
    <text evidence="2">The sequence shown here is derived from an EMBL/GenBank/DDBJ whole genome shotgun (WGS) entry which is preliminary data.</text>
</comment>
<dbReference type="Gene3D" id="2.60.40.420">
    <property type="entry name" value="Cupredoxins - blue copper proteins"/>
    <property type="match status" value="1"/>
</dbReference>
<evidence type="ECO:0000313" key="3">
    <source>
        <dbReference type="Proteomes" id="UP000050360"/>
    </source>
</evidence>
<dbReference type="Proteomes" id="UP000050360">
    <property type="component" value="Unassembled WGS sequence"/>
</dbReference>
<accession>A0A0P7ZLA8</accession>